<dbReference type="Proteomes" id="UP000092714">
    <property type="component" value="Unassembled WGS sequence"/>
</dbReference>
<dbReference type="PANTHER" id="PTHR11241">
    <property type="entry name" value="DEOXYURIDINE 5'-TRIPHOSPHATE NUCLEOTIDOHYDROLASE"/>
    <property type="match status" value="1"/>
</dbReference>
<name>A0A1B8RTN7_9CLOT</name>
<dbReference type="OrthoDB" id="9809956at2"/>
<dbReference type="GO" id="GO:0046081">
    <property type="term" value="P:dUTP catabolic process"/>
    <property type="evidence" value="ECO:0007669"/>
    <property type="project" value="InterPro"/>
</dbReference>
<keyword evidence="8" id="KW-1185">Reference proteome</keyword>
<evidence type="ECO:0000256" key="2">
    <source>
        <dbReference type="ARBA" id="ARBA00012379"/>
    </source>
</evidence>
<dbReference type="GO" id="GO:0004170">
    <property type="term" value="F:dUTP diphosphatase activity"/>
    <property type="evidence" value="ECO:0007669"/>
    <property type="project" value="UniProtKB-EC"/>
</dbReference>
<dbReference type="CDD" id="cd07557">
    <property type="entry name" value="trimeric_dUTPase"/>
    <property type="match status" value="1"/>
</dbReference>
<keyword evidence="4" id="KW-0546">Nucleotide metabolism</keyword>
<dbReference type="GO" id="GO:0000287">
    <property type="term" value="F:magnesium ion binding"/>
    <property type="evidence" value="ECO:0007669"/>
    <property type="project" value="InterPro"/>
</dbReference>
<dbReference type="AlphaFoldDB" id="A0A1B8RTN7"/>
<accession>A0A1B8RTN7</accession>
<comment type="similarity">
    <text evidence="1">Belongs to the dUTPase family.</text>
</comment>
<dbReference type="InterPro" id="IPR029054">
    <property type="entry name" value="dUTPase-like"/>
</dbReference>
<dbReference type="PANTHER" id="PTHR11241:SF0">
    <property type="entry name" value="DEOXYURIDINE 5'-TRIPHOSPHATE NUCLEOTIDOHYDROLASE"/>
    <property type="match status" value="1"/>
</dbReference>
<comment type="caution">
    <text evidence="7">The sequence shown here is derived from an EMBL/GenBank/DDBJ whole genome shotgun (WGS) entry which is preliminary data.</text>
</comment>
<sequence length="154" mass="17548">MKIRIKYFEEATKLKKIAKGNWIDVYANKDIFVKVNERAMIPLGFALELPRGWEVHLAPRSSTFKTWGIIQTNSVGVVDDTYIGDNDQWHMPVYCLEGKNIELIDGVEVKGTWIRKGDKIAQFRIMEVMPEIEFDEVESFGNSDRGGFGSTGSK</sequence>
<evidence type="ECO:0000256" key="3">
    <source>
        <dbReference type="ARBA" id="ARBA00022801"/>
    </source>
</evidence>
<evidence type="ECO:0000259" key="6">
    <source>
        <dbReference type="Pfam" id="PF00692"/>
    </source>
</evidence>
<dbReference type="GO" id="GO:0006226">
    <property type="term" value="P:dUMP biosynthetic process"/>
    <property type="evidence" value="ECO:0007669"/>
    <property type="project" value="InterPro"/>
</dbReference>
<proteinExistence type="inferred from homology"/>
<evidence type="ECO:0000313" key="8">
    <source>
        <dbReference type="Proteomes" id="UP000092714"/>
    </source>
</evidence>
<reference evidence="7 8" key="1">
    <citation type="submission" date="2016-06" db="EMBL/GenBank/DDBJ databases">
        <authorList>
            <person name="Kjaerup R.B."/>
            <person name="Dalgaard T.S."/>
            <person name="Juul-Madsen H.R."/>
        </authorList>
    </citation>
    <scope>NUCLEOTIDE SEQUENCE [LARGE SCALE GENOMIC DNA]</scope>
    <source>
        <strain evidence="7 8">373-A1</strain>
    </source>
</reference>
<keyword evidence="3 7" id="KW-0378">Hydrolase</keyword>
<feature type="domain" description="dUTPase-like" evidence="6">
    <location>
        <begin position="24"/>
        <end position="152"/>
    </location>
</feature>
<dbReference type="InterPro" id="IPR033704">
    <property type="entry name" value="dUTPase_trimeric"/>
</dbReference>
<dbReference type="RefSeq" id="WP_065254186.1">
    <property type="nucleotide sequence ID" value="NZ_MAPZ01000009.1"/>
</dbReference>
<evidence type="ECO:0000256" key="5">
    <source>
        <dbReference type="ARBA" id="ARBA00047686"/>
    </source>
</evidence>
<organism evidence="7 8">
    <name type="scientific">Clostridium paraputrificum</name>
    <dbReference type="NCBI Taxonomy" id="29363"/>
    <lineage>
        <taxon>Bacteria</taxon>
        <taxon>Bacillati</taxon>
        <taxon>Bacillota</taxon>
        <taxon>Clostridia</taxon>
        <taxon>Eubacteriales</taxon>
        <taxon>Clostridiaceae</taxon>
        <taxon>Clostridium</taxon>
    </lineage>
</organism>
<dbReference type="EMBL" id="MAPZ01000009">
    <property type="protein sequence ID" value="OBY12136.1"/>
    <property type="molecule type" value="Genomic_DNA"/>
</dbReference>
<evidence type="ECO:0000313" key="7">
    <source>
        <dbReference type="EMBL" id="OBY12136.1"/>
    </source>
</evidence>
<dbReference type="InterPro" id="IPR036157">
    <property type="entry name" value="dUTPase-like_sf"/>
</dbReference>
<evidence type="ECO:0000256" key="4">
    <source>
        <dbReference type="ARBA" id="ARBA00023080"/>
    </source>
</evidence>
<dbReference type="EC" id="3.6.1.23" evidence="2"/>
<dbReference type="eggNOG" id="COG0756">
    <property type="taxonomic scope" value="Bacteria"/>
</dbReference>
<protein>
    <recommendedName>
        <fullName evidence="2">dUTP diphosphatase</fullName>
        <ecNumber evidence="2">3.6.1.23</ecNumber>
    </recommendedName>
</protein>
<evidence type="ECO:0000256" key="1">
    <source>
        <dbReference type="ARBA" id="ARBA00006581"/>
    </source>
</evidence>
<comment type="catalytic activity">
    <reaction evidence="5">
        <text>dUTP + H2O = dUMP + diphosphate + H(+)</text>
        <dbReference type="Rhea" id="RHEA:10248"/>
        <dbReference type="ChEBI" id="CHEBI:15377"/>
        <dbReference type="ChEBI" id="CHEBI:15378"/>
        <dbReference type="ChEBI" id="CHEBI:33019"/>
        <dbReference type="ChEBI" id="CHEBI:61555"/>
        <dbReference type="ChEBI" id="CHEBI:246422"/>
        <dbReference type="EC" id="3.6.1.23"/>
    </reaction>
</comment>
<dbReference type="Gene3D" id="2.70.40.10">
    <property type="match status" value="1"/>
</dbReference>
<dbReference type="Pfam" id="PF00692">
    <property type="entry name" value="dUTPase"/>
    <property type="match status" value="1"/>
</dbReference>
<dbReference type="InterPro" id="IPR008181">
    <property type="entry name" value="dUTPase"/>
</dbReference>
<dbReference type="SUPFAM" id="SSF51283">
    <property type="entry name" value="dUTPase-like"/>
    <property type="match status" value="1"/>
</dbReference>
<gene>
    <name evidence="7" type="ORF">CP373A1_00655</name>
</gene>